<evidence type="ECO:0000313" key="4">
    <source>
        <dbReference type="EMBL" id="THZ30886.1"/>
    </source>
</evidence>
<dbReference type="Proteomes" id="UP000308005">
    <property type="component" value="Unassembled WGS sequence"/>
</dbReference>
<name>A0A4S9U1B8_AURPU</name>
<dbReference type="GO" id="GO:0070860">
    <property type="term" value="C:RNA polymerase I core factor complex"/>
    <property type="evidence" value="ECO:0007669"/>
    <property type="project" value="TreeGrafter"/>
</dbReference>
<dbReference type="InterPro" id="IPR019350">
    <property type="entry name" value="RNA_pol_I-sp_TIF_RRN6-like"/>
</dbReference>
<evidence type="ECO:0000259" key="3">
    <source>
        <dbReference type="Pfam" id="PF20640"/>
    </source>
</evidence>
<dbReference type="InterPro" id="IPR048537">
    <property type="entry name" value="RRN6_HB"/>
</dbReference>
<gene>
    <name evidence="4" type="ORF">D6C91_00997</name>
</gene>
<sequence length="1701" mass="189612">MADQLTTDLKYGHFGQAIYNSEDQTWLFPRNLESSSSLQPLGTSQLVFKSQHAQSRPDSTTEKPSIHLNRQIAELVNFDPTLAPGAHLLSEPAIVSGEVQKTAIRYDPTVGHLLAFGRVPDDSTKRSMPIVAFPAADHTHVLRLVQVQPQKHGWEHNKSIWIDVPRIYGESGIWHAPHRIRQISFADADEDSNLARTLAVRTTLAVHILRIAAKRHASSWNSLTDTPSRFDTHQLCTLSLDLLGGVAPAHVAFNRWNPKQFVTVDQHGTWRVWDSSLRQLPSDQGKPTELCRGATSDKAVSDHEANATLLDDGWGRATWAGNVQTIVTASRKCLAIYDIQGKPVRLQSPNLGISGTPHWILDVLLNPVDSTLVFVLTSTSLFCLRVRCLDGFDPESYSTAGAEVVLQCRHFRDPEDIGLDAVVLIKSSLSPLATSYRFISGDSSPQFLTVADATQTVLPELPSTATSATAFLTFDLQAAEYGESSHHETSSGPGKIYRDLSVKFFVATAITSDMVVVQKLYFAIPKPETASSFSSIVPPDWRGRLVHSRPRLNETSFVEHSAVHQGVAKIQREEEAALSSGLDMLKSARDNWTMLYELSHARTTSAASQTEDFSRILVRVGQVLEIPDAVPGRHKLLSEFCDSQILVPDIDQVAAEFRDMIASRAHFGDEAEEIEQSLLLANIAGIEALDLGLKGDINPMDVYDNIIAHWLTPLSQNVPGRVRLVKEQLARRISAEICLASHVLRQPPVESARTETQTTETQGIEHFASSQLHFPQSSLPTPSPTATPSLTTMTSLSSHPSTLVSSEFARLQRYTSFSSEKSTPGPLPKPLTNTLAHWSLGGNPDEYDWLAIQRDQERRAEEEDEDLTPKERARLKRRAEKHLLKQRRSLGFINVLSYTIAPRMAWHKSTALYEFTEDHLNQDFELFPSTTSIVGQTNGSKLSPVTAKPFAEARSFSNGSDPMAQSIDSEQAWLAWCRASAAQDMHTLPVIKARAMPSISDSGYGSVEYTDRHELDADRSVKPGIVDPRHQQVPQYCEICYDESEKRRYFSNNADRRWAYWPLILLMTLIFGRKHMLTHTRPFKCDVSGCDNHNGFASPHDLARHKKTCHSVLTVKTSKFYYRCAAPACQKKDKIWPRKDNFKAHLEGTHKYDEVEVAELLMKVIKTSKDRRPSRKGPLADHEGSINSESPSEEVQQEFEAINSKTVPSGFWASPNIPMESTDFILQPTQMDPAAEYTHPPSILISDDSEVNACEPTSPIEMMDTTTDFMDNLYSPYLMVSASSSPYAIEHPPTPCASSTYADSLFESDMDDVTTDNEFDIDVYEQETVFQPLLGPAIQQLLAAYTMHRQIAGGERSSHTSHPSSFGSNFAVESTSGGSSLPPVGSKRRRTVDDDGDDNEDEQPPRRRSKVTKSDEDLVPLACPFNKLDPIKHDKCYTFVLKGISRVNEPVHCPKCYSIFRNNPEARDKHVRQGACHNAPERRLEGIDEATMRKLKRRVTGKSVGESWYSIFTLLFPGARKPESPSVMDTTLSAELSAFRDFWTQEGQNIVTSIVDASMPSWGHPHEQLEDFARQVFQTASEHLFHQWQNRSRSAASAPAMANPPVLPPTPTSTFIHDLNDMGIGGAFSGMNDEEPLLPASQQLQDVDMQWMGSEPQQQLQQMMYFGEIPHMDQQQQFWNDHGVLDGMGGLSGQQCPTSRV</sequence>
<feature type="region of interest" description="Disordered" evidence="1">
    <location>
        <begin position="1353"/>
        <end position="1414"/>
    </location>
</feature>
<protein>
    <recommendedName>
        <fullName evidence="6">C2H2-type domain-containing protein</fullName>
    </recommendedName>
</protein>
<evidence type="ECO:0008006" key="6">
    <source>
        <dbReference type="Google" id="ProtNLM"/>
    </source>
</evidence>
<dbReference type="Pfam" id="PF10214">
    <property type="entry name" value="Rrn6_beta-prop"/>
    <property type="match status" value="1"/>
</dbReference>
<dbReference type="GO" id="GO:0042790">
    <property type="term" value="P:nucleolar large rRNA transcription by RNA polymerase I"/>
    <property type="evidence" value="ECO:0007669"/>
    <property type="project" value="TreeGrafter"/>
</dbReference>
<evidence type="ECO:0000259" key="2">
    <source>
        <dbReference type="Pfam" id="PF10214"/>
    </source>
</evidence>
<accession>A0A4S9U1B8</accession>
<feature type="domain" description="RRN6 beta-propeller" evidence="2">
    <location>
        <begin position="107"/>
        <end position="445"/>
    </location>
</feature>
<organism evidence="4 5">
    <name type="scientific">Aureobasidium pullulans</name>
    <name type="common">Black yeast</name>
    <name type="synonym">Pullularia pullulans</name>
    <dbReference type="NCBI Taxonomy" id="5580"/>
    <lineage>
        <taxon>Eukaryota</taxon>
        <taxon>Fungi</taxon>
        <taxon>Dikarya</taxon>
        <taxon>Ascomycota</taxon>
        <taxon>Pezizomycotina</taxon>
        <taxon>Dothideomycetes</taxon>
        <taxon>Dothideomycetidae</taxon>
        <taxon>Dothideales</taxon>
        <taxon>Saccotheciaceae</taxon>
        <taxon>Aureobasidium</taxon>
    </lineage>
</organism>
<dbReference type="PANTHER" id="PTHR28221:SF2">
    <property type="entry name" value="RNA POLYMERASE I-SPECIFIC TRANSCRIPTION INITIATION FACTOR RRN6"/>
    <property type="match status" value="1"/>
</dbReference>
<dbReference type="EMBL" id="QZBM01000018">
    <property type="protein sequence ID" value="THZ30886.1"/>
    <property type="molecule type" value="Genomic_DNA"/>
</dbReference>
<evidence type="ECO:0000256" key="1">
    <source>
        <dbReference type="SAM" id="MobiDB-lite"/>
    </source>
</evidence>
<feature type="compositionally biased region" description="Low complexity" evidence="1">
    <location>
        <begin position="777"/>
        <end position="798"/>
    </location>
</feature>
<dbReference type="GO" id="GO:0001163">
    <property type="term" value="F:RNA polymerase I transcription regulatory region sequence-specific DNA binding"/>
    <property type="evidence" value="ECO:0007669"/>
    <property type="project" value="TreeGrafter"/>
</dbReference>
<feature type="region of interest" description="Disordered" evidence="1">
    <location>
        <begin position="774"/>
        <end position="798"/>
    </location>
</feature>
<reference evidence="4 5" key="1">
    <citation type="submission" date="2018-10" db="EMBL/GenBank/DDBJ databases">
        <title>Fifty Aureobasidium pullulans genomes reveal a recombining polyextremotolerant generalist.</title>
        <authorList>
            <person name="Gostincar C."/>
            <person name="Turk M."/>
            <person name="Zajc J."/>
            <person name="Gunde-Cimerman N."/>
        </authorList>
    </citation>
    <scope>NUCLEOTIDE SEQUENCE [LARGE SCALE GENOMIC DNA]</scope>
    <source>
        <strain evidence="4 5">EXF-3863</strain>
    </source>
</reference>
<feature type="domain" description="RRN6 helical bundle" evidence="3">
    <location>
        <begin position="567"/>
        <end position="741"/>
    </location>
</feature>
<proteinExistence type="predicted"/>
<dbReference type="InterPro" id="IPR048535">
    <property type="entry name" value="RRN6_beta-prop"/>
</dbReference>
<comment type="caution">
    <text evidence="4">The sequence shown here is derived from an EMBL/GenBank/DDBJ whole genome shotgun (WGS) entry which is preliminary data.</text>
</comment>
<dbReference type="PANTHER" id="PTHR28221">
    <property type="entry name" value="RNA POLYMERASE I-SPECIFIC TRANSCRIPTION INITIATION FACTOR RRN6"/>
    <property type="match status" value="1"/>
</dbReference>
<evidence type="ECO:0000313" key="5">
    <source>
        <dbReference type="Proteomes" id="UP000308005"/>
    </source>
</evidence>
<dbReference type="Pfam" id="PF20640">
    <property type="entry name" value="Rrn6_HB"/>
    <property type="match status" value="1"/>
</dbReference>
<feature type="region of interest" description="Disordered" evidence="1">
    <location>
        <begin position="1168"/>
        <end position="1199"/>
    </location>
</feature>
<dbReference type="GO" id="GO:0001179">
    <property type="term" value="F:RNA polymerase I general transcription initiation factor binding"/>
    <property type="evidence" value="ECO:0007669"/>
    <property type="project" value="TreeGrafter"/>
</dbReference>